<dbReference type="Proteomes" id="UP001386955">
    <property type="component" value="Unassembled WGS sequence"/>
</dbReference>
<proteinExistence type="predicted"/>
<name>A0AAN9SII4_PSOTE</name>
<keyword evidence="2" id="KW-1185">Reference proteome</keyword>
<accession>A0AAN9SII4</accession>
<protein>
    <submittedName>
        <fullName evidence="1">Uncharacterized protein</fullName>
    </submittedName>
</protein>
<reference evidence="1 2" key="1">
    <citation type="submission" date="2024-01" db="EMBL/GenBank/DDBJ databases">
        <title>The genomes of 5 underutilized Papilionoideae crops provide insights into root nodulation and disease resistanc.</title>
        <authorList>
            <person name="Jiang F."/>
        </authorList>
    </citation>
    <scope>NUCLEOTIDE SEQUENCE [LARGE SCALE GENOMIC DNA]</scope>
    <source>
        <strain evidence="1">DUOXIRENSHENG_FW03</strain>
        <tissue evidence="1">Leaves</tissue>
    </source>
</reference>
<organism evidence="1 2">
    <name type="scientific">Psophocarpus tetragonolobus</name>
    <name type="common">Winged bean</name>
    <name type="synonym">Dolichos tetragonolobus</name>
    <dbReference type="NCBI Taxonomy" id="3891"/>
    <lineage>
        <taxon>Eukaryota</taxon>
        <taxon>Viridiplantae</taxon>
        <taxon>Streptophyta</taxon>
        <taxon>Embryophyta</taxon>
        <taxon>Tracheophyta</taxon>
        <taxon>Spermatophyta</taxon>
        <taxon>Magnoliopsida</taxon>
        <taxon>eudicotyledons</taxon>
        <taxon>Gunneridae</taxon>
        <taxon>Pentapetalae</taxon>
        <taxon>rosids</taxon>
        <taxon>fabids</taxon>
        <taxon>Fabales</taxon>
        <taxon>Fabaceae</taxon>
        <taxon>Papilionoideae</taxon>
        <taxon>50 kb inversion clade</taxon>
        <taxon>NPAAA clade</taxon>
        <taxon>indigoferoid/millettioid clade</taxon>
        <taxon>Phaseoleae</taxon>
        <taxon>Psophocarpus</taxon>
    </lineage>
</organism>
<sequence>MSFSTTPQIESRSIEFSALAADIEENQMVVNVGDIVVEAGEERFDWEGFVILLRLTLFGMLLVGLALRQRELSYQPTLDPVPPKLFLDSFHVGHLKVLEGEVSSMWVLNLTISNVMNCSNVNIVKLEAKISYEEKENQTLAVITPIMPQYTLQREVLLLEAEETKRVHLKLSTTGWEESQPIVDDTVVQAIAQDVQRGATSFSLHILVTGEVVLPHGWVQTFTMYPKCTNLDVKFVAGDHQGEPAHLIHPNPRECLGLVQWGPVKDT</sequence>
<gene>
    <name evidence="1" type="ORF">VNO78_17915</name>
</gene>
<dbReference type="AlphaFoldDB" id="A0AAN9SII4"/>
<comment type="caution">
    <text evidence="1">The sequence shown here is derived from an EMBL/GenBank/DDBJ whole genome shotgun (WGS) entry which is preliminary data.</text>
</comment>
<dbReference type="EMBL" id="JAYMYS010000004">
    <property type="protein sequence ID" value="KAK7396757.1"/>
    <property type="molecule type" value="Genomic_DNA"/>
</dbReference>
<evidence type="ECO:0000313" key="1">
    <source>
        <dbReference type="EMBL" id="KAK7396757.1"/>
    </source>
</evidence>
<evidence type="ECO:0000313" key="2">
    <source>
        <dbReference type="Proteomes" id="UP001386955"/>
    </source>
</evidence>